<dbReference type="EC" id="2.8.1.7" evidence="10"/>
<dbReference type="GO" id="GO:0051537">
    <property type="term" value="F:2 iron, 2 sulfur cluster binding"/>
    <property type="evidence" value="ECO:0007669"/>
    <property type="project" value="UniProtKB-UniRule"/>
</dbReference>
<keyword evidence="8 10" id="KW-0411">Iron-sulfur</keyword>
<dbReference type="HOGENOM" id="CLU_003433_0_2_10"/>
<dbReference type="AlphaFoldDB" id="H6L1H2"/>
<evidence type="ECO:0000256" key="1">
    <source>
        <dbReference type="ARBA" id="ARBA00001933"/>
    </source>
</evidence>
<dbReference type="PANTHER" id="PTHR11601:SF34">
    <property type="entry name" value="CYSTEINE DESULFURASE"/>
    <property type="match status" value="1"/>
</dbReference>
<evidence type="ECO:0000256" key="6">
    <source>
        <dbReference type="ARBA" id="ARBA00022898"/>
    </source>
</evidence>
<organism evidence="13 14">
    <name type="scientific">Saprospira grandis (strain Lewin)</name>
    <dbReference type="NCBI Taxonomy" id="984262"/>
    <lineage>
        <taxon>Bacteria</taxon>
        <taxon>Pseudomonadati</taxon>
        <taxon>Bacteroidota</taxon>
        <taxon>Saprospiria</taxon>
        <taxon>Saprospirales</taxon>
        <taxon>Saprospiraceae</taxon>
        <taxon>Saprospira</taxon>
    </lineage>
</organism>
<dbReference type="GO" id="GO:0046872">
    <property type="term" value="F:metal ion binding"/>
    <property type="evidence" value="ECO:0007669"/>
    <property type="project" value="UniProtKB-KW"/>
</dbReference>
<evidence type="ECO:0000256" key="10">
    <source>
        <dbReference type="HAMAP-Rule" id="MF_00331"/>
    </source>
</evidence>
<dbReference type="GO" id="GO:0031071">
    <property type="term" value="F:cysteine desulfurase activity"/>
    <property type="evidence" value="ECO:0007669"/>
    <property type="project" value="UniProtKB-UniRule"/>
</dbReference>
<dbReference type="InterPro" id="IPR000192">
    <property type="entry name" value="Aminotrans_V_dom"/>
</dbReference>
<keyword evidence="3 10" id="KW-0808">Transferase</keyword>
<dbReference type="OrthoDB" id="9804366at2"/>
<dbReference type="PANTHER" id="PTHR11601">
    <property type="entry name" value="CYSTEINE DESULFURYLASE FAMILY MEMBER"/>
    <property type="match status" value="1"/>
</dbReference>
<dbReference type="PROSITE" id="PS00595">
    <property type="entry name" value="AA_TRANSFER_CLASS_5"/>
    <property type="match status" value="1"/>
</dbReference>
<reference evidence="13 14" key="1">
    <citation type="journal article" date="2012" name="Stand. Genomic Sci.">
        <title>Complete genome sequencing and analysis of Saprospira grandis str. Lewin, a predatory marine bacterium.</title>
        <authorList>
            <person name="Saw J.H."/>
            <person name="Yuryev A."/>
            <person name="Kanbe M."/>
            <person name="Hou S."/>
            <person name="Young A.G."/>
            <person name="Aizawa S."/>
            <person name="Alam M."/>
        </authorList>
    </citation>
    <scope>NUCLEOTIDE SEQUENCE [LARGE SCALE GENOMIC DNA]</scope>
    <source>
        <strain evidence="13 14">Lewin</strain>
    </source>
</reference>
<dbReference type="KEGG" id="sgn:SGRA_1882"/>
<evidence type="ECO:0000256" key="2">
    <source>
        <dbReference type="ARBA" id="ARBA00006490"/>
    </source>
</evidence>
<dbReference type="UniPathway" id="UPA00266"/>
<feature type="binding site" evidence="10">
    <location>
        <position position="155"/>
    </location>
    <ligand>
        <name>pyridoxal 5'-phosphate</name>
        <dbReference type="ChEBI" id="CHEBI:597326"/>
    </ligand>
</feature>
<dbReference type="STRING" id="984262.SGRA_1882"/>
<evidence type="ECO:0000256" key="11">
    <source>
        <dbReference type="RuleBase" id="RU004504"/>
    </source>
</evidence>
<dbReference type="GO" id="GO:1990221">
    <property type="term" value="C:L-cysteine desulfurase complex"/>
    <property type="evidence" value="ECO:0007669"/>
    <property type="project" value="UniProtKB-ARBA"/>
</dbReference>
<dbReference type="HAMAP" id="MF_00331">
    <property type="entry name" value="Cys_desulf_IscS"/>
    <property type="match status" value="1"/>
</dbReference>
<proteinExistence type="inferred from homology"/>
<comment type="subcellular location">
    <subcellularLocation>
        <location evidence="10">Cytoplasm</location>
    </subcellularLocation>
</comment>
<gene>
    <name evidence="10 13" type="primary">iscS</name>
    <name evidence="13" type="ordered locus">SGRA_1882</name>
</gene>
<accession>H6L1H2</accession>
<feature type="binding site" evidence="10">
    <location>
        <position position="183"/>
    </location>
    <ligand>
        <name>pyridoxal 5'-phosphate</name>
        <dbReference type="ChEBI" id="CHEBI:597326"/>
    </ligand>
</feature>
<dbReference type="eggNOG" id="COG1104">
    <property type="taxonomic scope" value="Bacteria"/>
</dbReference>
<dbReference type="Gene3D" id="3.40.640.10">
    <property type="entry name" value="Type I PLP-dependent aspartate aminotransferase-like (Major domain)"/>
    <property type="match status" value="1"/>
</dbReference>
<feature type="modified residue" description="N6-(pyridoxal phosphate)lysine" evidence="10">
    <location>
        <position position="206"/>
    </location>
</feature>
<sequence length="406" mass="44681">MSDKRLVYLDNSATTPVDPRVLEEMLPYFQDKFGNAASRNHSFGWVAEDAVDQARERIAKLLGADPREIIFTSGATEGVNLAIKGVANMYRRKGNHIITAKTEHKAVLDTCKALERQGMEVTYLDVNRQGLVDLEELRAAIKDTTILVALMFANNEIGTIQPVKEIAKICAENKTLFFSDATQAVGKVPVNVKDMGIHILAFSGHKIYGPKGVGALYVSRKNPRVKLTAQIDGGGHERGMRSGTLNVPAIVGLGKACELAGEEMEAETVRLQALRDKIDHELLQMEEVVLNGAKESRLPQLTNISFKHVEGEGLMMTFNENIALSSGSACTSASLEPSYVLKALGLGDDLAHSSLRISLGRFTTEEDVDYAIERIRDGVNHMRSLSPIWEMYQEGIDLDSVEWSEH</sequence>
<feature type="active site" description="Cysteine persulfide intermediate" evidence="10">
    <location>
        <position position="330"/>
    </location>
</feature>
<dbReference type="Pfam" id="PF00266">
    <property type="entry name" value="Aminotran_5"/>
    <property type="match status" value="1"/>
</dbReference>
<dbReference type="GO" id="GO:0044571">
    <property type="term" value="P:[2Fe-2S] cluster assembly"/>
    <property type="evidence" value="ECO:0007669"/>
    <property type="project" value="UniProtKB-UniRule"/>
</dbReference>
<comment type="catalytic activity">
    <reaction evidence="9 10">
        <text>(sulfur carrier)-H + L-cysteine = (sulfur carrier)-SH + L-alanine</text>
        <dbReference type="Rhea" id="RHEA:43892"/>
        <dbReference type="Rhea" id="RHEA-COMP:14737"/>
        <dbReference type="Rhea" id="RHEA-COMP:14739"/>
        <dbReference type="ChEBI" id="CHEBI:29917"/>
        <dbReference type="ChEBI" id="CHEBI:35235"/>
        <dbReference type="ChEBI" id="CHEBI:57972"/>
        <dbReference type="ChEBI" id="CHEBI:64428"/>
        <dbReference type="EC" id="2.8.1.7"/>
    </reaction>
</comment>
<evidence type="ECO:0000313" key="13">
    <source>
        <dbReference type="EMBL" id="AFC24616.1"/>
    </source>
</evidence>
<feature type="binding site" evidence="10">
    <location>
        <begin position="75"/>
        <end position="76"/>
    </location>
    <ligand>
        <name>pyridoxal 5'-phosphate</name>
        <dbReference type="ChEBI" id="CHEBI:597326"/>
    </ligand>
</feature>
<dbReference type="PIRSF" id="PIRSF005572">
    <property type="entry name" value="NifS"/>
    <property type="match status" value="1"/>
</dbReference>
<evidence type="ECO:0000313" key="14">
    <source>
        <dbReference type="Proteomes" id="UP000007519"/>
    </source>
</evidence>
<evidence type="ECO:0000259" key="12">
    <source>
        <dbReference type="Pfam" id="PF00266"/>
    </source>
</evidence>
<keyword evidence="4 10" id="KW-0001">2Fe-2S</keyword>
<feature type="binding site" evidence="10">
    <location>
        <begin position="203"/>
        <end position="205"/>
    </location>
    <ligand>
        <name>pyridoxal 5'-phosphate</name>
        <dbReference type="ChEBI" id="CHEBI:597326"/>
    </ligand>
</feature>
<dbReference type="InterPro" id="IPR015424">
    <property type="entry name" value="PyrdxlP-dep_Trfase"/>
</dbReference>
<keyword evidence="14" id="KW-1185">Reference proteome</keyword>
<dbReference type="RefSeq" id="WP_015692241.1">
    <property type="nucleotide sequence ID" value="NC_016940.1"/>
</dbReference>
<dbReference type="NCBIfam" id="NF010611">
    <property type="entry name" value="PRK14012.1"/>
    <property type="match status" value="1"/>
</dbReference>
<dbReference type="Gene3D" id="3.90.1150.10">
    <property type="entry name" value="Aspartate Aminotransferase, domain 1"/>
    <property type="match status" value="1"/>
</dbReference>
<keyword evidence="10" id="KW-0963">Cytoplasm</keyword>
<dbReference type="FunFam" id="3.40.640.10:FF:000003">
    <property type="entry name" value="Cysteine desulfurase IscS"/>
    <property type="match status" value="1"/>
</dbReference>
<dbReference type="InterPro" id="IPR020578">
    <property type="entry name" value="Aminotrans_V_PyrdxlP_BS"/>
</dbReference>
<dbReference type="NCBIfam" id="NF002806">
    <property type="entry name" value="PRK02948.1"/>
    <property type="match status" value="1"/>
</dbReference>
<dbReference type="InterPro" id="IPR015421">
    <property type="entry name" value="PyrdxlP-dep_Trfase_major"/>
</dbReference>
<comment type="function">
    <text evidence="10">Master enzyme that delivers sulfur to a number of partners involved in Fe-S cluster assembly, tRNA modification or cofactor biosynthesis. Catalyzes the removal of elemental sulfur atoms from cysteine to produce alanine. Functions as a sulfur delivery protein for Fe-S cluster synthesis onto IscU, an Fe-S scaffold assembly protein, as well as other S acceptor proteins.</text>
</comment>
<evidence type="ECO:0000256" key="8">
    <source>
        <dbReference type="ARBA" id="ARBA00023014"/>
    </source>
</evidence>
<feature type="binding site" evidence="10">
    <location>
        <position position="244"/>
    </location>
    <ligand>
        <name>pyridoxal 5'-phosphate</name>
        <dbReference type="ChEBI" id="CHEBI:597326"/>
    </ligand>
</feature>
<keyword evidence="5 10" id="KW-0479">Metal-binding</keyword>
<comment type="pathway">
    <text evidence="10">Cofactor biosynthesis; iron-sulfur cluster biosynthesis.</text>
</comment>
<evidence type="ECO:0000256" key="5">
    <source>
        <dbReference type="ARBA" id="ARBA00022723"/>
    </source>
</evidence>
<keyword evidence="6 10" id="KW-0663">Pyridoxal phosphate</keyword>
<feature type="binding site" description="via persulfide group" evidence="10">
    <location>
        <position position="330"/>
    </location>
    <ligand>
        <name>[2Fe-2S] cluster</name>
        <dbReference type="ChEBI" id="CHEBI:190135"/>
        <note>ligand shared with IscU</note>
    </ligand>
</feature>
<evidence type="ECO:0000256" key="9">
    <source>
        <dbReference type="ARBA" id="ARBA00050776"/>
    </source>
</evidence>
<dbReference type="GO" id="GO:0030170">
    <property type="term" value="F:pyridoxal phosphate binding"/>
    <property type="evidence" value="ECO:0007669"/>
    <property type="project" value="UniProtKB-UniRule"/>
</dbReference>
<evidence type="ECO:0000256" key="3">
    <source>
        <dbReference type="ARBA" id="ARBA00022679"/>
    </source>
</evidence>
<name>H6L1H2_SAPGL</name>
<protein>
    <recommendedName>
        <fullName evidence="10">Cysteine desulfurase IscS</fullName>
        <ecNumber evidence="10">2.8.1.7</ecNumber>
    </recommendedName>
</protein>
<comment type="similarity">
    <text evidence="2 10">Belongs to the class-V pyridoxal-phosphate-dependent aminotransferase family. NifS/IscS subfamily.</text>
</comment>
<feature type="domain" description="Aminotransferase class V" evidence="12">
    <location>
        <begin position="7"/>
        <end position="370"/>
    </location>
</feature>
<dbReference type="SUPFAM" id="SSF53383">
    <property type="entry name" value="PLP-dependent transferases"/>
    <property type="match status" value="1"/>
</dbReference>
<dbReference type="EMBL" id="CP002831">
    <property type="protein sequence ID" value="AFC24616.1"/>
    <property type="molecule type" value="Genomic_DNA"/>
</dbReference>
<dbReference type="InterPro" id="IPR015422">
    <property type="entry name" value="PyrdxlP-dep_Trfase_small"/>
</dbReference>
<comment type="subunit">
    <text evidence="10">Homodimer. Forms a heterotetramer with IscU, interacts with other sulfur acceptors.</text>
</comment>
<comment type="cofactor">
    <cofactor evidence="1 10 11">
        <name>pyridoxal 5'-phosphate</name>
        <dbReference type="ChEBI" id="CHEBI:597326"/>
    </cofactor>
</comment>
<evidence type="ECO:0000256" key="4">
    <source>
        <dbReference type="ARBA" id="ARBA00022714"/>
    </source>
</evidence>
<keyword evidence="7 10" id="KW-0408">Iron</keyword>
<evidence type="ECO:0000256" key="7">
    <source>
        <dbReference type="ARBA" id="ARBA00023004"/>
    </source>
</evidence>
<dbReference type="InterPro" id="IPR010240">
    <property type="entry name" value="Cys_deSase_IscS"/>
</dbReference>
<dbReference type="Proteomes" id="UP000007519">
    <property type="component" value="Chromosome"/>
</dbReference>
<dbReference type="InterPro" id="IPR016454">
    <property type="entry name" value="Cysteine_dSase"/>
</dbReference>